<proteinExistence type="predicted"/>
<accession>A0A2S9X5L4</accession>
<protein>
    <recommendedName>
        <fullName evidence="3">DNA-binding protein</fullName>
    </recommendedName>
</protein>
<name>A0A2S9X5L4_9NEIS</name>
<organism evidence="1 2">
    <name type="scientific">Chromobacterium amazonense</name>
    <dbReference type="NCBI Taxonomy" id="1382803"/>
    <lineage>
        <taxon>Bacteria</taxon>
        <taxon>Pseudomonadati</taxon>
        <taxon>Pseudomonadota</taxon>
        <taxon>Betaproteobacteria</taxon>
        <taxon>Neisseriales</taxon>
        <taxon>Chromobacteriaceae</taxon>
        <taxon>Chromobacterium</taxon>
    </lineage>
</organism>
<evidence type="ECO:0008006" key="3">
    <source>
        <dbReference type="Google" id="ProtNLM"/>
    </source>
</evidence>
<evidence type="ECO:0000313" key="2">
    <source>
        <dbReference type="Proteomes" id="UP000239469"/>
    </source>
</evidence>
<dbReference type="Proteomes" id="UP000239469">
    <property type="component" value="Unassembled WGS sequence"/>
</dbReference>
<evidence type="ECO:0000313" key="1">
    <source>
        <dbReference type="EMBL" id="PRP71021.1"/>
    </source>
</evidence>
<dbReference type="EMBL" id="MTBD01000020">
    <property type="protein sequence ID" value="PRP71021.1"/>
    <property type="molecule type" value="Genomic_DNA"/>
</dbReference>
<sequence>MEEKLLEAISELTKKIDAMGAQVPVDKAIWSPATCAQYLGVSERHFAERLALKPGFPDPFNISAGDRNMIARYRAKDIISWVERQRVRRYA</sequence>
<dbReference type="AlphaFoldDB" id="A0A2S9X5L4"/>
<dbReference type="RefSeq" id="WP_106076512.1">
    <property type="nucleotide sequence ID" value="NZ_MTBD01000020.1"/>
</dbReference>
<reference evidence="1 2" key="1">
    <citation type="submission" date="2017-01" db="EMBL/GenBank/DDBJ databases">
        <title>New insights into the genetic diversity of Chromobacterium isolated from tropical freshwater lake.</title>
        <authorList>
            <person name="Santos A.B."/>
            <person name="Nascimento A.M."/>
            <person name="Da Silva P.C."/>
        </authorList>
    </citation>
    <scope>NUCLEOTIDE SEQUENCE [LARGE SCALE GENOMIC DNA]</scope>
    <source>
        <strain evidence="1 2">56AF</strain>
    </source>
</reference>
<dbReference type="OrthoDB" id="8595257at2"/>
<gene>
    <name evidence="1" type="ORF">BUE93_08680</name>
</gene>
<comment type="caution">
    <text evidence="1">The sequence shown here is derived from an EMBL/GenBank/DDBJ whole genome shotgun (WGS) entry which is preliminary data.</text>
</comment>